<feature type="region of interest" description="Disordered" evidence="2">
    <location>
        <begin position="1081"/>
        <end position="1100"/>
    </location>
</feature>
<feature type="coiled-coil region" evidence="1">
    <location>
        <begin position="196"/>
        <end position="223"/>
    </location>
</feature>
<feature type="region of interest" description="Disordered" evidence="2">
    <location>
        <begin position="1105"/>
        <end position="1216"/>
    </location>
</feature>
<accession>X6NUE9</accession>
<dbReference type="GO" id="GO:0042594">
    <property type="term" value="P:response to starvation"/>
    <property type="evidence" value="ECO:0007669"/>
    <property type="project" value="TreeGrafter"/>
</dbReference>
<sequence>MLTSDARQNLPEEKDMTQNLKLKSIMAPATSQKQGSFIFLHVKDWGQSQRCLWHYERLLTEISIRDASLLNQIEENIVPFAFGPKELVENSSEVSENKETERIPQQSSVFLNTDTKLRFVYDKYRIVIVLDISSSIAVINPNQYCVMLHQYIPILTDFLECLVTPIQFNCFSTPIHPTYYVCVIAVGLPHSDMMMLVNTEMNSNNLNDKLKILQEKLSHLETMVVSAFMQCHAKNDRCGIGWDDLIRRALFCVMTINNTRNGGTNLLSSRGVLAQCLKHDVNISVIQTTDRLFTQSIAFGYVPDSHLLDFVCRFTNGILIDYKTLKQQKYYCMQKQLKQQQHPTPQSSSQLQSQPLSQQQQQHVQVQMQGHANVTNDSASGLTNKTNDDYNDNASVSNDISKQDNVPMSTSKSNPRSGSHLPDKWFINRTDQSFVTENLVQLCVLVRSSSLSNQIFESPVTYLLATPKREQWFVKSYKVFAPTSHIIRARTNDGFKNSQIEREINGDGPNDIVNIFHMFHEWKHGVCVEYEIKSNPQTPNYCLCNVFVISDSEFLRKLFKYFGLKKHCHKTESNDKTASNVHHFLPFEQLEKFVNEIRQSDKILGLLCSLSLVYDERQHQKAMKTTLNGKHGNGYREGGKQLGFEIAHEQQLPEILWQHILNELHVSSTKHWIDLCYVDVVCTIDPSQSWDNLLLKSVMRTNWGTINDLASIKNNNTNDNNNNSSNKNVLPTNADDLLANMDGNDTTRQPIHNVTETLFSNLQHQHMLVDKSTLKLLNKQWKRFGQGLKKWASLVYFFNDNKPIDLANGQHKKEKERAKGIRTPALFLKFIQKGFIVIKWEQPTLWMACLTIGTFGENITSAQKISLEIKQSIQDWMNKTTDLYRLTVLNKTVRHLLLRGGTHENRLLMKYVSEMFIDLMLRQGLHTLIRAPDYCLLGYWAYFQDIGDRSLQRPLDGASSSATGLNECLIQIKVSPCVEGLMVELGVEPVCGRLVTLPLSSPDKQTMEKHMNNPTPYQIFGQFSTWIGTSLEHILSLVSAFFLSLGCAKNSRPNERNHLQSARINGQLITLPMQLQNNIDQLQSQPQPQSQHQQQNQQFHSLQLESQKNLLPSESRSSSSEGEEENEESVSKPKHSAFLPSSVSSKSPAQPTAGMAATAKEDLRRTQSHFFPAPINSNNNPKKKGRAALASGLSQRRKQKNKNFKPSLGVQKKKSRKDLQNIHLPHPIAEKHDVGDPSVFHMFDKNIVSSVSSDATEWFQHRMRCVSITEKELFVCAQEGILFFFKKKL</sequence>
<feature type="region of interest" description="Disordered" evidence="2">
    <location>
        <begin position="713"/>
        <end position="746"/>
    </location>
</feature>
<comment type="caution">
    <text evidence="3">The sequence shown here is derived from an EMBL/GenBank/DDBJ whole genome shotgun (WGS) entry which is preliminary data.</text>
</comment>
<feature type="compositionally biased region" description="Polar residues" evidence="2">
    <location>
        <begin position="392"/>
        <end position="417"/>
    </location>
</feature>
<keyword evidence="1" id="KW-0175">Coiled coil</keyword>
<feature type="region of interest" description="Disordered" evidence="2">
    <location>
        <begin position="341"/>
        <end position="421"/>
    </location>
</feature>
<feature type="compositionally biased region" description="Polar residues" evidence="2">
    <location>
        <begin position="368"/>
        <end position="385"/>
    </location>
</feature>
<evidence type="ECO:0000256" key="1">
    <source>
        <dbReference type="SAM" id="Coils"/>
    </source>
</evidence>
<evidence type="ECO:0000256" key="2">
    <source>
        <dbReference type="SAM" id="MobiDB-lite"/>
    </source>
</evidence>
<reference evidence="3 4" key="1">
    <citation type="journal article" date="2013" name="Curr. Biol.">
        <title>The Genome of the Foraminiferan Reticulomyxa filosa.</title>
        <authorList>
            <person name="Glockner G."/>
            <person name="Hulsmann N."/>
            <person name="Schleicher M."/>
            <person name="Noegel A.A."/>
            <person name="Eichinger L."/>
            <person name="Gallinger C."/>
            <person name="Pawlowski J."/>
            <person name="Sierra R."/>
            <person name="Euteneuer U."/>
            <person name="Pillet L."/>
            <person name="Moustafa A."/>
            <person name="Platzer M."/>
            <person name="Groth M."/>
            <person name="Szafranski K."/>
            <person name="Schliwa M."/>
        </authorList>
    </citation>
    <scope>NUCLEOTIDE SEQUENCE [LARGE SCALE GENOMIC DNA]</scope>
</reference>
<protein>
    <submittedName>
        <fullName evidence="3">Uncharacterized protein</fullName>
    </submittedName>
</protein>
<dbReference type="PANTHER" id="PTHR14596">
    <property type="entry name" value="ZINC FINGER PROTEIN"/>
    <property type="match status" value="1"/>
</dbReference>
<dbReference type="PANTHER" id="PTHR14596:SF72">
    <property type="entry name" value="ZINC FINGER PROTEIN MSN2-RELATED"/>
    <property type="match status" value="1"/>
</dbReference>
<keyword evidence="4" id="KW-1185">Reference proteome</keyword>
<proteinExistence type="predicted"/>
<dbReference type="EMBL" id="ASPP01006417">
    <property type="protein sequence ID" value="ETO28867.1"/>
    <property type="molecule type" value="Genomic_DNA"/>
</dbReference>
<evidence type="ECO:0000313" key="3">
    <source>
        <dbReference type="EMBL" id="ETO28867.1"/>
    </source>
</evidence>
<dbReference type="GO" id="GO:0005634">
    <property type="term" value="C:nucleus"/>
    <property type="evidence" value="ECO:0007669"/>
    <property type="project" value="TreeGrafter"/>
</dbReference>
<gene>
    <name evidence="3" type="ORF">RFI_08265</name>
</gene>
<feature type="compositionally biased region" description="Polar residues" evidence="2">
    <location>
        <begin position="1139"/>
        <end position="1150"/>
    </location>
</feature>
<evidence type="ECO:0000313" key="4">
    <source>
        <dbReference type="Proteomes" id="UP000023152"/>
    </source>
</evidence>
<feature type="compositionally biased region" description="Low complexity" evidence="2">
    <location>
        <begin position="713"/>
        <end position="728"/>
    </location>
</feature>
<feature type="compositionally biased region" description="Low complexity" evidence="2">
    <location>
        <begin position="341"/>
        <end position="367"/>
    </location>
</feature>
<dbReference type="GO" id="GO:0000981">
    <property type="term" value="F:DNA-binding transcription factor activity, RNA polymerase II-specific"/>
    <property type="evidence" value="ECO:0007669"/>
    <property type="project" value="TreeGrafter"/>
</dbReference>
<dbReference type="Proteomes" id="UP000023152">
    <property type="component" value="Unassembled WGS sequence"/>
</dbReference>
<organism evidence="3 4">
    <name type="scientific">Reticulomyxa filosa</name>
    <dbReference type="NCBI Taxonomy" id="46433"/>
    <lineage>
        <taxon>Eukaryota</taxon>
        <taxon>Sar</taxon>
        <taxon>Rhizaria</taxon>
        <taxon>Retaria</taxon>
        <taxon>Foraminifera</taxon>
        <taxon>Monothalamids</taxon>
        <taxon>Reticulomyxidae</taxon>
        <taxon>Reticulomyxa</taxon>
    </lineage>
</organism>
<dbReference type="GO" id="GO:0000987">
    <property type="term" value="F:cis-regulatory region sequence-specific DNA binding"/>
    <property type="evidence" value="ECO:0007669"/>
    <property type="project" value="TreeGrafter"/>
</dbReference>
<name>X6NUE9_RETFI</name>